<gene>
    <name evidence="1" type="ORF">QEG54_001775</name>
</gene>
<organism evidence="1">
    <name type="scientific">Pluralibacter gergoviae</name>
    <name type="common">Enterobacter gergoviae</name>
    <dbReference type="NCBI Taxonomy" id="61647"/>
    <lineage>
        <taxon>Bacteria</taxon>
        <taxon>Pseudomonadati</taxon>
        <taxon>Pseudomonadota</taxon>
        <taxon>Gammaproteobacteria</taxon>
        <taxon>Enterobacterales</taxon>
        <taxon>Enterobacteriaceae</taxon>
        <taxon>Pluralibacter</taxon>
    </lineage>
</organism>
<protein>
    <submittedName>
        <fullName evidence="1">Uncharacterized protein</fullName>
    </submittedName>
</protein>
<accession>A0AAI9DJU6</accession>
<name>A0AAI9DJU6_PLUGE</name>
<dbReference type="EMBL" id="ABLOKC030000007">
    <property type="protein sequence ID" value="EML1471065.1"/>
    <property type="molecule type" value="Genomic_DNA"/>
</dbReference>
<proteinExistence type="predicted"/>
<evidence type="ECO:0000313" key="1">
    <source>
        <dbReference type="EMBL" id="EML1471065.1"/>
    </source>
</evidence>
<dbReference type="AlphaFoldDB" id="A0AAI9DJU6"/>
<reference evidence="1" key="1">
    <citation type="submission" date="2024-02" db="EMBL/GenBank/DDBJ databases">
        <authorList>
            <consortium name="Clinical and Environmental Microbiology Branch: Whole genome sequencing antimicrobial resistance pathogens in the healthcare setting"/>
        </authorList>
    </citation>
    <scope>NUCLEOTIDE SEQUENCE</scope>
    <source>
        <strain evidence="1">2021DK-00143</strain>
    </source>
</reference>
<comment type="caution">
    <text evidence="1">The sequence shown here is derived from an EMBL/GenBank/DDBJ whole genome shotgun (WGS) entry which is preliminary data.</text>
</comment>
<sequence>MMNKPRFWTTADRQFVHDNAGKLTAQQIAARLNRSCRAVRVKATRWGVSLLVIPSGAQGAPTRRQWTKAERQFVRDHAGKLSTQEIADRLNRSRQSVCAQAHRWGISMLVQSTDAHDAWLCRELYKEGLTIPVIAEKMELSRRTVSGIVYSEVINSVRVA</sequence>